<reference evidence="1" key="1">
    <citation type="journal article" date="2015" name="Nature">
        <title>Complex archaea that bridge the gap between prokaryotes and eukaryotes.</title>
        <authorList>
            <person name="Spang A."/>
            <person name="Saw J.H."/>
            <person name="Jorgensen S.L."/>
            <person name="Zaremba-Niedzwiedzka K."/>
            <person name="Martijn J."/>
            <person name="Lind A.E."/>
            <person name="van Eijk R."/>
            <person name="Schleper C."/>
            <person name="Guy L."/>
            <person name="Ettema T.J."/>
        </authorList>
    </citation>
    <scope>NUCLEOTIDE SEQUENCE</scope>
</reference>
<name>A0A0F8WL09_9ZZZZ</name>
<dbReference type="AlphaFoldDB" id="A0A0F8WL09"/>
<organism evidence="1">
    <name type="scientific">marine sediment metagenome</name>
    <dbReference type="NCBI Taxonomy" id="412755"/>
    <lineage>
        <taxon>unclassified sequences</taxon>
        <taxon>metagenomes</taxon>
        <taxon>ecological metagenomes</taxon>
    </lineage>
</organism>
<sequence length="147" mass="17104">MNFKTIVRFEIKGETIMNSTVNISKKTVANHLKRIERRAEKRIERRAEKRIEHSLLIRTFDCEVKTKNISPEGVYFEVTTKDIKNYSPGRVIMIQIEAIYSKPELPVIRVCIAGFGEIVRVDEIDTINHYKKLGVALAFSEKLEVYF</sequence>
<evidence type="ECO:0008006" key="2">
    <source>
        <dbReference type="Google" id="ProtNLM"/>
    </source>
</evidence>
<proteinExistence type="predicted"/>
<comment type="caution">
    <text evidence="1">The sequence shown here is derived from an EMBL/GenBank/DDBJ whole genome shotgun (WGS) entry which is preliminary data.</text>
</comment>
<evidence type="ECO:0000313" key="1">
    <source>
        <dbReference type="EMBL" id="KKK48895.1"/>
    </source>
</evidence>
<dbReference type="EMBL" id="LAZR01068835">
    <property type="protein sequence ID" value="KKK48895.1"/>
    <property type="molecule type" value="Genomic_DNA"/>
</dbReference>
<accession>A0A0F8WL09</accession>
<gene>
    <name evidence="1" type="ORF">LCGC14_3140530</name>
</gene>
<protein>
    <recommendedName>
        <fullName evidence="2">PilZ domain-containing protein</fullName>
    </recommendedName>
</protein>